<proteinExistence type="predicted"/>
<evidence type="ECO:0000313" key="2">
    <source>
        <dbReference type="EMBL" id="CAI9761293.1"/>
    </source>
</evidence>
<feature type="region of interest" description="Disordered" evidence="1">
    <location>
        <begin position="115"/>
        <end position="137"/>
    </location>
</feature>
<organism evidence="2 3">
    <name type="scientific">Fraxinus pennsylvanica</name>
    <dbReference type="NCBI Taxonomy" id="56036"/>
    <lineage>
        <taxon>Eukaryota</taxon>
        <taxon>Viridiplantae</taxon>
        <taxon>Streptophyta</taxon>
        <taxon>Embryophyta</taxon>
        <taxon>Tracheophyta</taxon>
        <taxon>Spermatophyta</taxon>
        <taxon>Magnoliopsida</taxon>
        <taxon>eudicotyledons</taxon>
        <taxon>Gunneridae</taxon>
        <taxon>Pentapetalae</taxon>
        <taxon>asterids</taxon>
        <taxon>lamiids</taxon>
        <taxon>Lamiales</taxon>
        <taxon>Oleaceae</taxon>
        <taxon>Oleeae</taxon>
        <taxon>Fraxinus</taxon>
    </lineage>
</organism>
<gene>
    <name evidence="2" type="ORF">FPE_LOCUS8723</name>
</gene>
<dbReference type="EMBL" id="OU503040">
    <property type="protein sequence ID" value="CAI9761293.1"/>
    <property type="molecule type" value="Genomic_DNA"/>
</dbReference>
<sequence length="187" mass="19764">MNIAAIKFRRANAVTNFEMSHYKVEAIAKSSIPVGGIAKHSKLPLEAKGKPPTNANLQIQSSSNNINFAPLQQPVSTITCGIPFDVNFFHHLHPTNAGVSVAALTMVTPMPVAGSYDRKSGRSGAEETSSIVRPSKSSDGGIVHKIAAGGCDEPSSPLFQGNSVCCLVPICSRMYSPRSCNLLPLTS</sequence>
<feature type="compositionally biased region" description="Polar residues" evidence="1">
    <location>
        <begin position="126"/>
        <end position="137"/>
    </location>
</feature>
<name>A0AAD2DQZ4_9LAMI</name>
<reference evidence="2" key="1">
    <citation type="submission" date="2023-05" db="EMBL/GenBank/DDBJ databases">
        <authorList>
            <person name="Huff M."/>
        </authorList>
    </citation>
    <scope>NUCLEOTIDE SEQUENCE</scope>
</reference>
<protein>
    <submittedName>
        <fullName evidence="2">Uncharacterized protein</fullName>
    </submittedName>
</protein>
<accession>A0AAD2DQZ4</accession>
<keyword evidence="3" id="KW-1185">Reference proteome</keyword>
<dbReference type="Proteomes" id="UP000834106">
    <property type="component" value="Chromosome 5"/>
</dbReference>
<evidence type="ECO:0000313" key="3">
    <source>
        <dbReference type="Proteomes" id="UP000834106"/>
    </source>
</evidence>
<evidence type="ECO:0000256" key="1">
    <source>
        <dbReference type="SAM" id="MobiDB-lite"/>
    </source>
</evidence>
<dbReference type="AlphaFoldDB" id="A0AAD2DQZ4"/>